<sequence>MVALKDCCASIDSSNDILHVLEALVELSPHSSLTNIVCSTSGNKKKEVYKLLLSSVRVLHNWSMVDPNWWEKVAQLPHYTSLMNFIIANAKDIQPDRQTGGISQDKSLI</sequence>
<name>A0A8J5TME1_HOMAM</name>
<evidence type="ECO:0000313" key="1">
    <source>
        <dbReference type="EMBL" id="KAG7175323.1"/>
    </source>
</evidence>
<protein>
    <submittedName>
        <fullName evidence="1">Uncharacterized protein</fullName>
    </submittedName>
</protein>
<feature type="non-terminal residue" evidence="1">
    <location>
        <position position="109"/>
    </location>
</feature>
<dbReference type="EMBL" id="JAHLQT010006108">
    <property type="protein sequence ID" value="KAG7175323.1"/>
    <property type="molecule type" value="Genomic_DNA"/>
</dbReference>
<proteinExistence type="predicted"/>
<dbReference type="Proteomes" id="UP000747542">
    <property type="component" value="Unassembled WGS sequence"/>
</dbReference>
<accession>A0A8J5TME1</accession>
<dbReference type="AlphaFoldDB" id="A0A8J5TME1"/>
<reference evidence="1" key="1">
    <citation type="journal article" date="2021" name="Sci. Adv.">
        <title>The American lobster genome reveals insights on longevity, neural, and immune adaptations.</title>
        <authorList>
            <person name="Polinski J.M."/>
            <person name="Zimin A.V."/>
            <person name="Clark K.F."/>
            <person name="Kohn A.B."/>
            <person name="Sadowski N."/>
            <person name="Timp W."/>
            <person name="Ptitsyn A."/>
            <person name="Khanna P."/>
            <person name="Romanova D.Y."/>
            <person name="Williams P."/>
            <person name="Greenwood S.J."/>
            <person name="Moroz L.L."/>
            <person name="Walt D.R."/>
            <person name="Bodnar A.G."/>
        </authorList>
    </citation>
    <scope>NUCLEOTIDE SEQUENCE</scope>
    <source>
        <strain evidence="1">GMGI-L3</strain>
    </source>
</reference>
<comment type="caution">
    <text evidence="1">The sequence shown here is derived from an EMBL/GenBank/DDBJ whole genome shotgun (WGS) entry which is preliminary data.</text>
</comment>
<evidence type="ECO:0000313" key="2">
    <source>
        <dbReference type="Proteomes" id="UP000747542"/>
    </source>
</evidence>
<keyword evidence="2" id="KW-1185">Reference proteome</keyword>
<organism evidence="1 2">
    <name type="scientific">Homarus americanus</name>
    <name type="common">American lobster</name>
    <dbReference type="NCBI Taxonomy" id="6706"/>
    <lineage>
        <taxon>Eukaryota</taxon>
        <taxon>Metazoa</taxon>
        <taxon>Ecdysozoa</taxon>
        <taxon>Arthropoda</taxon>
        <taxon>Crustacea</taxon>
        <taxon>Multicrustacea</taxon>
        <taxon>Malacostraca</taxon>
        <taxon>Eumalacostraca</taxon>
        <taxon>Eucarida</taxon>
        <taxon>Decapoda</taxon>
        <taxon>Pleocyemata</taxon>
        <taxon>Astacidea</taxon>
        <taxon>Nephropoidea</taxon>
        <taxon>Nephropidae</taxon>
        <taxon>Homarus</taxon>
    </lineage>
</organism>
<gene>
    <name evidence="1" type="ORF">Hamer_G001382</name>
</gene>